<reference evidence="1" key="1">
    <citation type="submission" date="2021-03" db="EMBL/GenBank/DDBJ databases">
        <authorList>
            <consortium name="Genoscope - CEA"/>
            <person name="William W."/>
        </authorList>
    </citation>
    <scope>NUCLEOTIDE SEQUENCE</scope>
    <source>
        <strain evidence="1">Doubled-haploid Pahang</strain>
    </source>
</reference>
<evidence type="ECO:0000313" key="1">
    <source>
        <dbReference type="EMBL" id="CAG1851531.1"/>
    </source>
</evidence>
<dbReference type="InterPro" id="IPR036866">
    <property type="entry name" value="RibonucZ/Hydroxyglut_hydro"/>
</dbReference>
<dbReference type="AlphaFoldDB" id="A0A804IH86"/>
<reference evidence="2" key="2">
    <citation type="submission" date="2021-05" db="UniProtKB">
        <authorList>
            <consortium name="EnsemblPlants"/>
        </authorList>
    </citation>
    <scope>IDENTIFICATION</scope>
    <source>
        <strain evidence="2">subsp. malaccensis</strain>
    </source>
</reference>
<dbReference type="PANTHER" id="PTHR42773:SF1">
    <property type="entry name" value="METALLO-BETA-LACTAMASE FAMILY PROTEIN"/>
    <property type="match status" value="1"/>
</dbReference>
<dbReference type="Proteomes" id="UP000012960">
    <property type="component" value="Unplaced"/>
</dbReference>
<evidence type="ECO:0000313" key="3">
    <source>
        <dbReference type="Proteomes" id="UP000012960"/>
    </source>
</evidence>
<name>A0A804IH86_MUSAM</name>
<gene>
    <name evidence="1" type="ORF">GSMUA_190350.1</name>
</gene>
<keyword evidence="3" id="KW-1185">Reference proteome</keyword>
<proteinExistence type="predicted"/>
<dbReference type="EMBL" id="HG996468">
    <property type="protein sequence ID" value="CAG1851531.1"/>
    <property type="molecule type" value="Genomic_DNA"/>
</dbReference>
<dbReference type="PANTHER" id="PTHR42773">
    <property type="entry name" value="METALLO-BETA-LACTAMASE-RELATED"/>
    <property type="match status" value="1"/>
</dbReference>
<dbReference type="Gene3D" id="3.60.15.10">
    <property type="entry name" value="Ribonuclease Z/Hydroxyacylglutathione hydrolase-like"/>
    <property type="match status" value="1"/>
</dbReference>
<sequence length="98" mass="11196">MLLLQLFQGSVCLYHKPLEVLFTGDHLASSEQSLVEIGEFYNRQSVSLQLRSVRKLLDIGFVWTLPGHGRRIAFRDNQEKISALEAFLANKEPPFAQH</sequence>
<protein>
    <submittedName>
        <fullName evidence="1">(wild Malaysian banana) hypothetical protein</fullName>
    </submittedName>
</protein>
<evidence type="ECO:0000313" key="2">
    <source>
        <dbReference type="EnsemblPlants" id="Ma03_p28260.1"/>
    </source>
</evidence>
<dbReference type="SUPFAM" id="SSF56281">
    <property type="entry name" value="Metallo-hydrolase/oxidoreductase"/>
    <property type="match status" value="1"/>
</dbReference>
<dbReference type="InParanoid" id="A0A804IH86"/>
<organism evidence="2 3">
    <name type="scientific">Musa acuminata subsp. malaccensis</name>
    <name type="common">Wild banana</name>
    <name type="synonym">Musa malaccensis</name>
    <dbReference type="NCBI Taxonomy" id="214687"/>
    <lineage>
        <taxon>Eukaryota</taxon>
        <taxon>Viridiplantae</taxon>
        <taxon>Streptophyta</taxon>
        <taxon>Embryophyta</taxon>
        <taxon>Tracheophyta</taxon>
        <taxon>Spermatophyta</taxon>
        <taxon>Magnoliopsida</taxon>
        <taxon>Liliopsida</taxon>
        <taxon>Zingiberales</taxon>
        <taxon>Musaceae</taxon>
        <taxon>Musa</taxon>
    </lineage>
</organism>
<dbReference type="Gramene" id="Ma03_t28260.1">
    <property type="protein sequence ID" value="Ma03_p28260.1"/>
    <property type="gene ID" value="Ma03_g28260"/>
</dbReference>
<accession>A0A804IH86</accession>
<dbReference type="EnsemblPlants" id="Ma03_t28260.1">
    <property type="protein sequence ID" value="Ma03_p28260.1"/>
    <property type="gene ID" value="Ma03_g28260"/>
</dbReference>